<feature type="domain" description="RNA ligase" evidence="1">
    <location>
        <begin position="202"/>
        <end position="404"/>
    </location>
</feature>
<dbReference type="SUPFAM" id="SSF56091">
    <property type="entry name" value="DNA ligase/mRNA capping enzyme, catalytic domain"/>
    <property type="match status" value="1"/>
</dbReference>
<dbReference type="Pfam" id="PF09414">
    <property type="entry name" value="RNA_ligase"/>
    <property type="match status" value="1"/>
</dbReference>
<dbReference type="GeneID" id="20822232"/>
<dbReference type="KEGG" id="nte:NEUTE1DRAFT106118"/>
<dbReference type="OrthoDB" id="17053at2759"/>
<reference evidence="3" key="1">
    <citation type="journal article" date="2011" name="Genetics">
        <title>Massive changes in genome architecture accompany the transition to self-fertility in the filamentous fungus Neurospora tetrasperma.</title>
        <authorList>
            <person name="Ellison C.E."/>
            <person name="Stajich J.E."/>
            <person name="Jacobson D.J."/>
            <person name="Natvig D.O."/>
            <person name="Lapidus A."/>
            <person name="Foster B."/>
            <person name="Aerts A."/>
            <person name="Riley R."/>
            <person name="Lindquist E.A."/>
            <person name="Grigoriev I.V."/>
            <person name="Taylor J.W."/>
        </authorList>
    </citation>
    <scope>NUCLEOTIDE SEQUENCE [LARGE SCALE GENOMIC DNA]</scope>
    <source>
        <strain evidence="3">FGSC 2508 / P0657</strain>
    </source>
</reference>
<sequence>MENTTPAISSNAVQPIQPYKRKLVGVRRVMAKKKIEGHCTAVTVDNWTVVGFTSQMNRFKVGDLVVFMEIDSFIPRVDRYWELWSSMNDVFNGEIGLRVRSREVSGTYSQGMIFPLADFPEIVLHHQNRIQKIGKDEATRELLCFSFADSLGIKKWEYPTHVRPVTGIIGELSPLIQRPGNYRIQDIGNSVFNTHAAKNRIYQVTEKLDGVTMHVYKVSNQSPDLLTYFPALKPTTGSIPIPPTMQTPRGRVGVCNRKHEFFDDGKNIYWETAKTSGILDKIHKIPYRNIAIQGELVGSHIQGNTMQYPEGKHEFVVFGIWDMDARNYLATKSVELLCKTLDIAHVPVLGYGPVTKYGKSVEEILAYADKLGPGKYGGVKEGLIFRANDDWKKGFKVISNRWLKMTRK</sequence>
<accession>F8N1Q7</accession>
<dbReference type="HOGENOM" id="CLU_061838_0_0_1"/>
<dbReference type="InterPro" id="IPR021122">
    <property type="entry name" value="RNA_ligase_dom_REL/Rnl2"/>
</dbReference>
<dbReference type="RefSeq" id="XP_009856803.1">
    <property type="nucleotide sequence ID" value="XM_009858501.1"/>
</dbReference>
<evidence type="ECO:0000313" key="3">
    <source>
        <dbReference type="Proteomes" id="UP000008065"/>
    </source>
</evidence>
<keyword evidence="3" id="KW-1185">Reference proteome</keyword>
<proteinExistence type="predicted"/>
<evidence type="ECO:0000313" key="2">
    <source>
        <dbReference type="EMBL" id="EGO53183.1"/>
    </source>
</evidence>
<dbReference type="VEuPathDB" id="FungiDB:NEUTE1DRAFT_106118"/>
<evidence type="ECO:0000259" key="1">
    <source>
        <dbReference type="Pfam" id="PF09414"/>
    </source>
</evidence>
<organism evidence="2 3">
    <name type="scientific">Neurospora tetrasperma (strain FGSC 2508 / ATCC MYA-4615 / P0657)</name>
    <dbReference type="NCBI Taxonomy" id="510951"/>
    <lineage>
        <taxon>Eukaryota</taxon>
        <taxon>Fungi</taxon>
        <taxon>Dikarya</taxon>
        <taxon>Ascomycota</taxon>
        <taxon>Pezizomycotina</taxon>
        <taxon>Sordariomycetes</taxon>
        <taxon>Sordariomycetidae</taxon>
        <taxon>Sordariales</taxon>
        <taxon>Sordariaceae</taxon>
        <taxon>Neurospora</taxon>
    </lineage>
</organism>
<dbReference type="AlphaFoldDB" id="F8N1Q7"/>
<protein>
    <recommendedName>
        <fullName evidence="1">RNA ligase domain-containing protein</fullName>
    </recommendedName>
</protein>
<dbReference type="Gene3D" id="3.30.470.30">
    <property type="entry name" value="DNA ligase/mRNA capping enzyme"/>
    <property type="match status" value="1"/>
</dbReference>
<gene>
    <name evidence="2" type="ORF">NEUTE1DRAFT_106118</name>
</gene>
<name>F8N1Q7_NEUT8</name>
<dbReference type="Pfam" id="PF21189">
    <property type="entry name" value="PHA02142"/>
    <property type="match status" value="1"/>
</dbReference>
<dbReference type="Proteomes" id="UP000008065">
    <property type="component" value="Unassembled WGS sequence"/>
</dbReference>
<dbReference type="EMBL" id="GL891382">
    <property type="protein sequence ID" value="EGO53183.1"/>
    <property type="molecule type" value="Genomic_DNA"/>
</dbReference>